<comment type="caution">
    <text evidence="1">The sequence shown here is derived from an EMBL/GenBank/DDBJ whole genome shotgun (WGS) entry which is preliminary data.</text>
</comment>
<dbReference type="EMBL" id="LAZR01000105">
    <property type="protein sequence ID" value="KKN91137.1"/>
    <property type="molecule type" value="Genomic_DNA"/>
</dbReference>
<dbReference type="AlphaFoldDB" id="A0A0F9UUG1"/>
<accession>A0A0F9UUG1</accession>
<organism evidence="1">
    <name type="scientific">marine sediment metagenome</name>
    <dbReference type="NCBI Taxonomy" id="412755"/>
    <lineage>
        <taxon>unclassified sequences</taxon>
        <taxon>metagenomes</taxon>
        <taxon>ecological metagenomes</taxon>
    </lineage>
</organism>
<protein>
    <submittedName>
        <fullName evidence="1">Uncharacterized protein</fullName>
    </submittedName>
</protein>
<proteinExistence type="predicted"/>
<sequence length="123" mass="14078">MKLTELVLRTKDGKYVIELWIAGEKSKNERQFDTKKEMLDEIERVISGLRLSSNVCVHKLDNEESPSDKEILDWLDKNMRGYGKGWICRDSSCGRGLRLHETNLPGTKPTVREAIVDAMEKGV</sequence>
<gene>
    <name evidence="1" type="ORF">LCGC14_0220020</name>
</gene>
<name>A0A0F9UUG1_9ZZZZ</name>
<evidence type="ECO:0000313" key="1">
    <source>
        <dbReference type="EMBL" id="KKN91137.1"/>
    </source>
</evidence>
<reference evidence="1" key="1">
    <citation type="journal article" date="2015" name="Nature">
        <title>Complex archaea that bridge the gap between prokaryotes and eukaryotes.</title>
        <authorList>
            <person name="Spang A."/>
            <person name="Saw J.H."/>
            <person name="Jorgensen S.L."/>
            <person name="Zaremba-Niedzwiedzka K."/>
            <person name="Martijn J."/>
            <person name="Lind A.E."/>
            <person name="van Eijk R."/>
            <person name="Schleper C."/>
            <person name="Guy L."/>
            <person name="Ettema T.J."/>
        </authorList>
    </citation>
    <scope>NUCLEOTIDE SEQUENCE</scope>
</reference>